<dbReference type="FunFam" id="3.30.565.10:FF:000010">
    <property type="entry name" value="Sensor histidine kinase RcsC"/>
    <property type="match status" value="1"/>
</dbReference>
<dbReference type="SUPFAM" id="SSF55874">
    <property type="entry name" value="ATPase domain of HSP90 chaperone/DNA topoisomerase II/histidine kinase"/>
    <property type="match status" value="1"/>
</dbReference>
<accession>A0AAD7XJB3</accession>
<dbReference type="SUPFAM" id="SSF55785">
    <property type="entry name" value="PYP-like sensor domain (PAS domain)"/>
    <property type="match status" value="1"/>
</dbReference>
<dbReference type="SUPFAM" id="SSF52172">
    <property type="entry name" value="CheY-like"/>
    <property type="match status" value="1"/>
</dbReference>
<dbReference type="PROSITE" id="PS50109">
    <property type="entry name" value="HIS_KIN"/>
    <property type="match status" value="1"/>
</dbReference>
<proteinExistence type="predicted"/>
<dbReference type="Gene3D" id="3.30.565.10">
    <property type="entry name" value="Histidine kinase-like ATPase, C-terminal domain"/>
    <property type="match status" value="1"/>
</dbReference>
<sequence length="649" mass="70907">MKRKVEEEAPGGGGGGGGVKQKIWQRSELGALNLAVEAVWIFDFENGFIWWANETSVRLFQAESVEELRKRDFGSARNDSVVVKWSVADFREKQIVAGGERGVEAAREAVHEDWTFYPKGEAVVTVRLTNTAIYIEDGRLAMLCQGPAMPKSEIDNAMLRGMELFRHLPICVEQLSREGAIMQQNPAAEETFGAVGGALAERFVDVGAGQAFWTELRESDRGSCCTAEAQLRTKSGDVRWFLIDGRAKVDPCSGDVVLLTSTSDVTARKMAELELKNAKEAAELATRKRSEFFAVISHEFRTPLNGVIGFAELLREDGAELSAAHRDYLATIWASAKAMMILVNDFLDLAKLEAGKMTFERAALDASAAVRSAVEVIRPAADAKGLTIRAYNHVDDNILGDPNRVRQILLNFLSNAVKFTPEGGSITVVAARREENVRFECRDTGIGIAKEDQPKLFANFAQVDVSVARKYGGTGLGLAVCREIAKALGGSVGVESDESRGSTFWFDLPFRKFEGSLHEVDSKPLLSPQKRLRVLVAEDNATNQKLVAAILSKLGHEPVVVANGSLAVEALQASTFDFAFLDRQMPVLGGEDAARAIRQLGFTLPIIGLTADYAHDAKQHFINCGMNDCFAKPFRIAQIRDAIAKYGPS</sequence>
<dbReference type="InterPro" id="IPR003661">
    <property type="entry name" value="HisK_dim/P_dom"/>
</dbReference>
<keyword evidence="1 2" id="KW-0597">Phosphoprotein</keyword>
<dbReference type="Pfam" id="PF00512">
    <property type="entry name" value="HisKA"/>
    <property type="match status" value="1"/>
</dbReference>
<dbReference type="CDD" id="cd00082">
    <property type="entry name" value="HisKA"/>
    <property type="match status" value="1"/>
</dbReference>
<dbReference type="SMART" id="SM00388">
    <property type="entry name" value="HisKA"/>
    <property type="match status" value="1"/>
</dbReference>
<reference evidence="7" key="1">
    <citation type="submission" date="2023-01" db="EMBL/GenBank/DDBJ databases">
        <title>Metagenome sequencing of chrysophaentin producing Chrysophaeum taylorii.</title>
        <authorList>
            <person name="Davison J."/>
            <person name="Bewley C."/>
        </authorList>
    </citation>
    <scope>NUCLEOTIDE SEQUENCE</scope>
    <source>
        <strain evidence="7">NIES-1699</strain>
    </source>
</reference>
<dbReference type="InterPro" id="IPR001789">
    <property type="entry name" value="Sig_transdc_resp-reg_receiver"/>
</dbReference>
<evidence type="ECO:0000256" key="2">
    <source>
        <dbReference type="PROSITE-ProRule" id="PRU00169"/>
    </source>
</evidence>
<dbReference type="AlphaFoldDB" id="A0AAD7XJB3"/>
<feature type="domain" description="Response regulatory" evidence="5">
    <location>
        <begin position="533"/>
        <end position="647"/>
    </location>
</feature>
<dbReference type="PANTHER" id="PTHR45339">
    <property type="entry name" value="HYBRID SIGNAL TRANSDUCTION HISTIDINE KINASE J"/>
    <property type="match status" value="1"/>
</dbReference>
<dbReference type="InterPro" id="IPR000700">
    <property type="entry name" value="PAS-assoc_C"/>
</dbReference>
<dbReference type="InterPro" id="IPR004358">
    <property type="entry name" value="Sig_transdc_His_kin-like_C"/>
</dbReference>
<dbReference type="CDD" id="cd16922">
    <property type="entry name" value="HATPase_EvgS-ArcB-TorS-like"/>
    <property type="match status" value="1"/>
</dbReference>
<dbReference type="InterPro" id="IPR003594">
    <property type="entry name" value="HATPase_dom"/>
</dbReference>
<dbReference type="Gene3D" id="3.30.450.20">
    <property type="entry name" value="PAS domain"/>
    <property type="match status" value="1"/>
</dbReference>
<evidence type="ECO:0000259" key="6">
    <source>
        <dbReference type="PROSITE" id="PS50113"/>
    </source>
</evidence>
<feature type="modified residue" description="4-aspartylphosphate" evidence="2">
    <location>
        <position position="582"/>
    </location>
</feature>
<name>A0AAD7XJB3_9STRA</name>
<evidence type="ECO:0000256" key="1">
    <source>
        <dbReference type="ARBA" id="ARBA00022553"/>
    </source>
</evidence>
<feature type="region of interest" description="Disordered" evidence="3">
    <location>
        <begin position="1"/>
        <end position="20"/>
    </location>
</feature>
<evidence type="ECO:0000256" key="3">
    <source>
        <dbReference type="SAM" id="MobiDB-lite"/>
    </source>
</evidence>
<feature type="domain" description="PAC" evidence="6">
    <location>
        <begin position="225"/>
        <end position="277"/>
    </location>
</feature>
<dbReference type="InterPro" id="IPR036097">
    <property type="entry name" value="HisK_dim/P_sf"/>
</dbReference>
<dbReference type="Pfam" id="PF02518">
    <property type="entry name" value="HATPase_c"/>
    <property type="match status" value="1"/>
</dbReference>
<dbReference type="PRINTS" id="PR00344">
    <property type="entry name" value="BCTRLSENSOR"/>
</dbReference>
<dbReference type="CDD" id="cd17546">
    <property type="entry name" value="REC_hyHK_CKI1_RcsC-like"/>
    <property type="match status" value="1"/>
</dbReference>
<keyword evidence="8" id="KW-1185">Reference proteome</keyword>
<evidence type="ECO:0000259" key="4">
    <source>
        <dbReference type="PROSITE" id="PS50109"/>
    </source>
</evidence>
<dbReference type="CDD" id="cd00130">
    <property type="entry name" value="PAS"/>
    <property type="match status" value="1"/>
</dbReference>
<dbReference type="InterPro" id="IPR000014">
    <property type="entry name" value="PAS"/>
</dbReference>
<dbReference type="InterPro" id="IPR011006">
    <property type="entry name" value="CheY-like_superfamily"/>
</dbReference>
<dbReference type="SUPFAM" id="SSF47384">
    <property type="entry name" value="Homodimeric domain of signal transducing histidine kinase"/>
    <property type="match status" value="1"/>
</dbReference>
<evidence type="ECO:0000313" key="7">
    <source>
        <dbReference type="EMBL" id="KAJ8600269.1"/>
    </source>
</evidence>
<protein>
    <recommendedName>
        <fullName evidence="9">Histidine kinase</fullName>
    </recommendedName>
</protein>
<dbReference type="EMBL" id="JAQMWT010000524">
    <property type="protein sequence ID" value="KAJ8600269.1"/>
    <property type="molecule type" value="Genomic_DNA"/>
</dbReference>
<dbReference type="SMART" id="SM00448">
    <property type="entry name" value="REC"/>
    <property type="match status" value="1"/>
</dbReference>
<dbReference type="GO" id="GO:0000155">
    <property type="term" value="F:phosphorelay sensor kinase activity"/>
    <property type="evidence" value="ECO:0007669"/>
    <property type="project" value="InterPro"/>
</dbReference>
<dbReference type="SMART" id="SM00387">
    <property type="entry name" value="HATPase_c"/>
    <property type="match status" value="1"/>
</dbReference>
<dbReference type="Pfam" id="PF00072">
    <property type="entry name" value="Response_reg"/>
    <property type="match status" value="1"/>
</dbReference>
<organism evidence="7 8">
    <name type="scientific">Chrysophaeum taylorii</name>
    <dbReference type="NCBI Taxonomy" id="2483200"/>
    <lineage>
        <taxon>Eukaryota</taxon>
        <taxon>Sar</taxon>
        <taxon>Stramenopiles</taxon>
        <taxon>Ochrophyta</taxon>
        <taxon>Pelagophyceae</taxon>
        <taxon>Pelagomonadales</taxon>
        <taxon>Pelagomonadaceae</taxon>
        <taxon>Chrysophaeum</taxon>
    </lineage>
</organism>
<gene>
    <name evidence="7" type="ORF">CTAYLR_000632</name>
</gene>
<dbReference type="PROSITE" id="PS50113">
    <property type="entry name" value="PAC"/>
    <property type="match status" value="1"/>
</dbReference>
<evidence type="ECO:0000259" key="5">
    <source>
        <dbReference type="PROSITE" id="PS50110"/>
    </source>
</evidence>
<feature type="domain" description="Histidine kinase" evidence="4">
    <location>
        <begin position="295"/>
        <end position="512"/>
    </location>
</feature>
<evidence type="ECO:0000313" key="8">
    <source>
        <dbReference type="Proteomes" id="UP001230188"/>
    </source>
</evidence>
<feature type="compositionally biased region" description="Gly residues" evidence="3">
    <location>
        <begin position="10"/>
        <end position="19"/>
    </location>
</feature>
<dbReference type="PANTHER" id="PTHR45339:SF5">
    <property type="entry name" value="HISTIDINE KINASE"/>
    <property type="match status" value="1"/>
</dbReference>
<comment type="caution">
    <text evidence="7">The sequence shown here is derived from an EMBL/GenBank/DDBJ whole genome shotgun (WGS) entry which is preliminary data.</text>
</comment>
<dbReference type="InterPro" id="IPR036890">
    <property type="entry name" value="HATPase_C_sf"/>
</dbReference>
<evidence type="ECO:0008006" key="9">
    <source>
        <dbReference type="Google" id="ProtNLM"/>
    </source>
</evidence>
<dbReference type="Gene3D" id="3.40.50.2300">
    <property type="match status" value="1"/>
</dbReference>
<dbReference type="Proteomes" id="UP001230188">
    <property type="component" value="Unassembled WGS sequence"/>
</dbReference>
<dbReference type="InterPro" id="IPR005467">
    <property type="entry name" value="His_kinase_dom"/>
</dbReference>
<dbReference type="PROSITE" id="PS50110">
    <property type="entry name" value="RESPONSE_REGULATORY"/>
    <property type="match status" value="1"/>
</dbReference>
<dbReference type="Gene3D" id="1.10.287.130">
    <property type="match status" value="1"/>
</dbReference>
<dbReference type="InterPro" id="IPR035965">
    <property type="entry name" value="PAS-like_dom_sf"/>
</dbReference>